<evidence type="ECO:0000256" key="2">
    <source>
        <dbReference type="ARBA" id="ARBA00022490"/>
    </source>
</evidence>
<feature type="region of interest" description="Disordered" evidence="5">
    <location>
        <begin position="503"/>
        <end position="577"/>
    </location>
</feature>
<feature type="compositionally biased region" description="Low complexity" evidence="5">
    <location>
        <begin position="790"/>
        <end position="803"/>
    </location>
</feature>
<feature type="region of interest" description="Disordered" evidence="5">
    <location>
        <begin position="594"/>
        <end position="635"/>
    </location>
</feature>
<comment type="caution">
    <text evidence="8">The sequence shown here is derived from an EMBL/GenBank/DDBJ whole genome shotgun (WGS) entry which is preliminary data.</text>
</comment>
<accession>A0AAV6HEK3</accession>
<dbReference type="GO" id="GO:0008017">
    <property type="term" value="F:microtubule binding"/>
    <property type="evidence" value="ECO:0007669"/>
    <property type="project" value="InterPro"/>
</dbReference>
<dbReference type="PANTHER" id="PTHR46756">
    <property type="entry name" value="TRANSGELIN"/>
    <property type="match status" value="1"/>
</dbReference>
<dbReference type="PROSITE" id="PS51460">
    <property type="entry name" value="GAR"/>
    <property type="match status" value="1"/>
</dbReference>
<dbReference type="InterPro" id="IPR036872">
    <property type="entry name" value="CH_dom_sf"/>
</dbReference>
<dbReference type="Gene3D" id="3.30.920.20">
    <property type="entry name" value="Gas2-like domain"/>
    <property type="match status" value="1"/>
</dbReference>
<feature type="compositionally biased region" description="Pro residues" evidence="5">
    <location>
        <begin position="329"/>
        <end position="345"/>
    </location>
</feature>
<dbReference type="CDD" id="cd21268">
    <property type="entry name" value="CH_GAS2L1_2"/>
    <property type="match status" value="1"/>
</dbReference>
<dbReference type="GO" id="GO:0051764">
    <property type="term" value="P:actin crosslink formation"/>
    <property type="evidence" value="ECO:0007669"/>
    <property type="project" value="TreeGrafter"/>
</dbReference>
<dbReference type="GO" id="GO:0001725">
    <property type="term" value="C:stress fiber"/>
    <property type="evidence" value="ECO:0007669"/>
    <property type="project" value="TreeGrafter"/>
</dbReference>
<evidence type="ECO:0008006" key="10">
    <source>
        <dbReference type="Google" id="ProtNLM"/>
    </source>
</evidence>
<dbReference type="GO" id="GO:0005884">
    <property type="term" value="C:actin filament"/>
    <property type="evidence" value="ECO:0007669"/>
    <property type="project" value="TreeGrafter"/>
</dbReference>
<keyword evidence="3" id="KW-0206">Cytoskeleton</keyword>
<feature type="domain" description="GAR" evidence="7">
    <location>
        <begin position="190"/>
        <end position="262"/>
    </location>
</feature>
<dbReference type="InterPro" id="IPR036534">
    <property type="entry name" value="GAR_dom_sf"/>
</dbReference>
<dbReference type="AlphaFoldDB" id="A0AAV6HEK3"/>
<feature type="region of interest" description="Disordered" evidence="5">
    <location>
        <begin position="779"/>
        <end position="952"/>
    </location>
</feature>
<evidence type="ECO:0000259" key="7">
    <source>
        <dbReference type="PROSITE" id="PS51460"/>
    </source>
</evidence>
<feature type="compositionally biased region" description="Polar residues" evidence="5">
    <location>
        <begin position="594"/>
        <end position="605"/>
    </location>
</feature>
<dbReference type="PROSITE" id="PS50021">
    <property type="entry name" value="CH"/>
    <property type="match status" value="1"/>
</dbReference>
<feature type="domain" description="Calponin-homology (CH)" evidence="6">
    <location>
        <begin position="23"/>
        <end position="149"/>
    </location>
</feature>
<feature type="compositionally biased region" description="Low complexity" evidence="5">
    <location>
        <begin position="346"/>
        <end position="361"/>
    </location>
</feature>
<gene>
    <name evidence="8" type="ORF">AALO_G00021100</name>
</gene>
<reference evidence="8" key="1">
    <citation type="submission" date="2020-10" db="EMBL/GenBank/DDBJ databases">
        <title>Chromosome-scale genome assembly of the Allis shad, Alosa alosa.</title>
        <authorList>
            <person name="Margot Z."/>
            <person name="Christophe K."/>
            <person name="Cabau C."/>
            <person name="Louis A."/>
            <person name="Berthelot C."/>
            <person name="Parey E."/>
            <person name="Roest Crollius H."/>
            <person name="Montfort J."/>
            <person name="Robinson-Rechavi M."/>
            <person name="Bucao C."/>
            <person name="Bouchez O."/>
            <person name="Gislard M."/>
            <person name="Lluch J."/>
            <person name="Milhes M."/>
            <person name="Lampietro C."/>
            <person name="Lopez Roques C."/>
            <person name="Donnadieu C."/>
            <person name="Braasch I."/>
            <person name="Desvignes T."/>
            <person name="Postlethwait J."/>
            <person name="Bobe J."/>
            <person name="Guiguen Y."/>
        </authorList>
    </citation>
    <scope>NUCLEOTIDE SEQUENCE</scope>
    <source>
        <strain evidence="8">M-15738</strain>
        <tissue evidence="8">Blood</tissue>
    </source>
</reference>
<feature type="region of interest" description="Disordered" evidence="5">
    <location>
        <begin position="310"/>
        <end position="431"/>
    </location>
</feature>
<dbReference type="InterPro" id="IPR003108">
    <property type="entry name" value="GAR_dom"/>
</dbReference>
<protein>
    <recommendedName>
        <fullName evidence="10">GAS2-like protein 2</fullName>
    </recommendedName>
</protein>
<keyword evidence="9" id="KW-1185">Reference proteome</keyword>
<dbReference type="SUPFAM" id="SSF47576">
    <property type="entry name" value="Calponin-homology domain, CH-domain"/>
    <property type="match status" value="1"/>
</dbReference>
<feature type="compositionally biased region" description="Basic and acidic residues" evidence="5">
    <location>
        <begin position="868"/>
        <end position="878"/>
    </location>
</feature>
<dbReference type="GO" id="GO:0031110">
    <property type="term" value="P:regulation of microtubule polymerization or depolymerization"/>
    <property type="evidence" value="ECO:0007669"/>
    <property type="project" value="TreeGrafter"/>
</dbReference>
<dbReference type="Pfam" id="PF02187">
    <property type="entry name" value="GAS2"/>
    <property type="match status" value="1"/>
</dbReference>
<keyword evidence="2" id="KW-0963">Cytoplasm</keyword>
<dbReference type="SMART" id="SM00243">
    <property type="entry name" value="GAS2"/>
    <property type="match status" value="1"/>
</dbReference>
<dbReference type="PANTHER" id="PTHR46756:SF21">
    <property type="entry name" value="GAS2-LIKE PROTEIN 2"/>
    <property type="match status" value="1"/>
</dbReference>
<dbReference type="GO" id="GO:1904825">
    <property type="term" value="P:protein localization to microtubule plus-end"/>
    <property type="evidence" value="ECO:0007669"/>
    <property type="project" value="TreeGrafter"/>
</dbReference>
<dbReference type="SUPFAM" id="SSF143575">
    <property type="entry name" value="GAS2 domain-like"/>
    <property type="match status" value="1"/>
</dbReference>
<evidence type="ECO:0000256" key="1">
    <source>
        <dbReference type="ARBA" id="ARBA00004245"/>
    </source>
</evidence>
<evidence type="ECO:0000256" key="3">
    <source>
        <dbReference type="ARBA" id="ARBA00023212"/>
    </source>
</evidence>
<organism evidence="8 9">
    <name type="scientific">Alosa alosa</name>
    <name type="common">allis shad</name>
    <dbReference type="NCBI Taxonomy" id="278164"/>
    <lineage>
        <taxon>Eukaryota</taxon>
        <taxon>Metazoa</taxon>
        <taxon>Chordata</taxon>
        <taxon>Craniata</taxon>
        <taxon>Vertebrata</taxon>
        <taxon>Euteleostomi</taxon>
        <taxon>Actinopterygii</taxon>
        <taxon>Neopterygii</taxon>
        <taxon>Teleostei</taxon>
        <taxon>Clupei</taxon>
        <taxon>Clupeiformes</taxon>
        <taxon>Clupeoidei</taxon>
        <taxon>Clupeidae</taxon>
        <taxon>Alosa</taxon>
    </lineage>
</organism>
<proteinExistence type="inferred from homology"/>
<sequence>MSGIQHASNQSIKAFKSSEEYLYAMKEDLAEWLKDLYNIDIDVNNILEVLETGAILCNHANNVTKVAEDFLRMYGRIAGIQLPSSGVTCISSAQPSTFLARDNISNFINWCRKQMDIQEVLMFETDDLVLRKNEKNFVLCLLEVARRASRFGMAAPVLIQLEQEIEEEIREEMDLPMEQTPLPKPQRRLANIQNLDEMVRGLISRCTCPTQFPMIKVSEGKYKVGDSNTLIFVRILRNHVMVRVGGGWDTLEHYLDKHDPCRCTSLSHKLAQRPATPVQHEIKTRLGPRSDGAVGTPATLLLSRAQSPLQPVVWSSPGGSTRGLRPAPGSAPAPSPSRSPDPGPRQPRGTSTGRSRGRASTPARRRLSSESRDDSGLNASTRMGREAVRASPTARHTSSLPRTALSPAIHRESPRPLTPHAVGTPKNPGVQNIADARLNQTLTKSQFVTKLRQSAASSDVKPGDGQNPSDRQRAPGPVRAHTPAQHPAPHSIPSIIKHTVTENCHNSQRSSSSYSSTKGQSVATDGLPPRPFTQIRKSLPASLGDNSLQKKPVSDEQMRGTPNTVAHRNGQHRQSMAKETGLTPATTGEALLNDQNSQQRSNIPDTTHVPHMSTGEPRPGGRGVMERSCLFTPPPITADQEASLYQSLEHEILSNLQQLGFSVDSDDCSSSGAAGENTSQHSSLGRQATEEFSQHPSTGSAFPGDSSSRLQQEEASLVSSSTMPGAGSKDHGFDGVIDELRRGRQPLDKVSVERWVNMLPFSSHGSQPVAVTAVAATAEVDSSPPKSSQSCVAGSWSSMGSSLESKERPEVVSVPALTQAMDAGEVARDSDRQRRPRSSSFRQQRRSLKKPERVPSIYKLKLKPHIRPRQDNRPDRKPSKIPKPISFRRSREKEEAGLANDCTDNGLSPENNHRASGRPLRNRLIDLNSRSISQASPYEGTQCPTEELESWV</sequence>
<comment type="similarity">
    <text evidence="4">Belongs to the GAS2 family.</text>
</comment>
<evidence type="ECO:0000313" key="8">
    <source>
        <dbReference type="EMBL" id="KAG5283927.1"/>
    </source>
</evidence>
<feature type="region of interest" description="Disordered" evidence="5">
    <location>
        <begin position="271"/>
        <end position="295"/>
    </location>
</feature>
<dbReference type="GO" id="GO:0035371">
    <property type="term" value="C:microtubule plus-end"/>
    <property type="evidence" value="ECO:0007669"/>
    <property type="project" value="TreeGrafter"/>
</dbReference>
<dbReference type="InterPro" id="IPR001715">
    <property type="entry name" value="CH_dom"/>
</dbReference>
<feature type="compositionally biased region" description="Polar residues" evidence="5">
    <location>
        <begin position="694"/>
        <end position="723"/>
    </location>
</feature>
<feature type="compositionally biased region" description="Low complexity" evidence="5">
    <location>
        <begin position="507"/>
        <end position="516"/>
    </location>
</feature>
<feature type="region of interest" description="Disordered" evidence="5">
    <location>
        <begin position="451"/>
        <end position="491"/>
    </location>
</feature>
<dbReference type="Pfam" id="PF00307">
    <property type="entry name" value="CH"/>
    <property type="match status" value="1"/>
</dbReference>
<name>A0AAV6HEK3_9TELE</name>
<dbReference type="FunFam" id="3.30.920.20:FF:000004">
    <property type="entry name" value="GAS2-like protein 1 isoform X1"/>
    <property type="match status" value="1"/>
</dbReference>
<dbReference type="GO" id="GO:0008093">
    <property type="term" value="F:cytoskeletal anchor activity"/>
    <property type="evidence" value="ECO:0007669"/>
    <property type="project" value="TreeGrafter"/>
</dbReference>
<dbReference type="Proteomes" id="UP000823561">
    <property type="component" value="Chromosome 2"/>
</dbReference>
<evidence type="ECO:0000259" key="6">
    <source>
        <dbReference type="PROSITE" id="PS50021"/>
    </source>
</evidence>
<dbReference type="GO" id="GO:0005737">
    <property type="term" value="C:cytoplasm"/>
    <property type="evidence" value="ECO:0007669"/>
    <property type="project" value="TreeGrafter"/>
</dbReference>
<dbReference type="GO" id="GO:0051015">
    <property type="term" value="F:actin filament binding"/>
    <property type="evidence" value="ECO:0007669"/>
    <property type="project" value="TreeGrafter"/>
</dbReference>
<dbReference type="GO" id="GO:0001578">
    <property type="term" value="P:microtubule bundle formation"/>
    <property type="evidence" value="ECO:0007669"/>
    <property type="project" value="TreeGrafter"/>
</dbReference>
<feature type="compositionally biased region" description="Polar residues" evidence="5">
    <location>
        <begin position="676"/>
        <end position="687"/>
    </location>
</feature>
<evidence type="ECO:0000256" key="5">
    <source>
        <dbReference type="SAM" id="MobiDB-lite"/>
    </source>
</evidence>
<dbReference type="EMBL" id="JADWDJ010000002">
    <property type="protein sequence ID" value="KAG5283927.1"/>
    <property type="molecule type" value="Genomic_DNA"/>
</dbReference>
<dbReference type="SMART" id="SM00033">
    <property type="entry name" value="CH"/>
    <property type="match status" value="1"/>
</dbReference>
<evidence type="ECO:0000313" key="9">
    <source>
        <dbReference type="Proteomes" id="UP000823561"/>
    </source>
</evidence>
<dbReference type="Gene3D" id="1.10.418.10">
    <property type="entry name" value="Calponin-like domain"/>
    <property type="match status" value="1"/>
</dbReference>
<evidence type="ECO:0000256" key="4">
    <source>
        <dbReference type="ARBA" id="ARBA00038441"/>
    </source>
</evidence>
<feature type="region of interest" description="Disordered" evidence="5">
    <location>
        <begin position="664"/>
        <end position="734"/>
    </location>
</feature>
<comment type="subcellular location">
    <subcellularLocation>
        <location evidence="1">Cytoplasm</location>
        <location evidence="1">Cytoskeleton</location>
    </subcellularLocation>
</comment>